<evidence type="ECO:0000256" key="9">
    <source>
        <dbReference type="ARBA" id="ARBA00023237"/>
    </source>
</evidence>
<keyword evidence="7" id="KW-0564">Palmitate</keyword>
<dbReference type="GO" id="GO:0009427">
    <property type="term" value="C:bacterial-type flagellum basal body, distal rod, L ring"/>
    <property type="evidence" value="ECO:0007669"/>
    <property type="project" value="InterPro"/>
</dbReference>
<comment type="caution">
    <text evidence="13">The sequence shown here is derived from an EMBL/GenBank/DDBJ whole genome shotgun (WGS) entry which is preliminary data.</text>
</comment>
<evidence type="ECO:0000256" key="5">
    <source>
        <dbReference type="ARBA" id="ARBA00022729"/>
    </source>
</evidence>
<keyword evidence="10 11" id="KW-0449">Lipoprotein</keyword>
<dbReference type="PANTHER" id="PTHR34933">
    <property type="entry name" value="FLAGELLAR L-RING PROTEIN"/>
    <property type="match status" value="1"/>
</dbReference>
<dbReference type="AlphaFoldDB" id="A0A9X3YLD4"/>
<dbReference type="RefSeq" id="WP_263545266.1">
    <property type="nucleotide sequence ID" value="NZ_JAOVZO020000014.1"/>
</dbReference>
<evidence type="ECO:0000313" key="13">
    <source>
        <dbReference type="EMBL" id="MDC8012848.1"/>
    </source>
</evidence>
<evidence type="ECO:0000313" key="14">
    <source>
        <dbReference type="Proteomes" id="UP001139971"/>
    </source>
</evidence>
<gene>
    <name evidence="11 13" type="primary">flgH</name>
    <name evidence="13" type="ORF">OD750_009855</name>
</gene>
<keyword evidence="8 11" id="KW-0975">Bacterial flagellum</keyword>
<dbReference type="GO" id="GO:0003774">
    <property type="term" value="F:cytoskeletal motor activity"/>
    <property type="evidence" value="ECO:0007669"/>
    <property type="project" value="InterPro"/>
</dbReference>
<comment type="subcellular location">
    <subcellularLocation>
        <location evidence="11">Cell outer membrane</location>
        <topology evidence="11">Lipid-anchor</topology>
    </subcellularLocation>
    <subcellularLocation>
        <location evidence="11">Bacterial flagellum basal body</location>
    </subcellularLocation>
    <subcellularLocation>
        <location evidence="2">Membrane</location>
        <topology evidence="2">Lipid-anchor</topology>
    </subcellularLocation>
</comment>
<comment type="subunit">
    <text evidence="4 11">The basal body constitutes a major portion of the flagellar organelle and consists of four rings (L,P,S, and M) mounted on a central rod.</text>
</comment>
<evidence type="ECO:0000256" key="12">
    <source>
        <dbReference type="SAM" id="SignalP"/>
    </source>
</evidence>
<dbReference type="PANTHER" id="PTHR34933:SF1">
    <property type="entry name" value="FLAGELLAR L-RING PROTEIN"/>
    <property type="match status" value="1"/>
</dbReference>
<dbReference type="GO" id="GO:0071973">
    <property type="term" value="P:bacterial-type flagellum-dependent cell motility"/>
    <property type="evidence" value="ECO:0007669"/>
    <property type="project" value="InterPro"/>
</dbReference>
<accession>A0A9X3YLD4</accession>
<dbReference type="EMBL" id="JAOVZO020000014">
    <property type="protein sequence ID" value="MDC8012848.1"/>
    <property type="molecule type" value="Genomic_DNA"/>
</dbReference>
<dbReference type="InterPro" id="IPR000527">
    <property type="entry name" value="Flag_Lring"/>
</dbReference>
<dbReference type="GO" id="GO:0009279">
    <property type="term" value="C:cell outer membrane"/>
    <property type="evidence" value="ECO:0007669"/>
    <property type="project" value="UniProtKB-SubCell"/>
</dbReference>
<organism evidence="13 14">
    <name type="scientific">Tahibacter soli</name>
    <dbReference type="NCBI Taxonomy" id="2983605"/>
    <lineage>
        <taxon>Bacteria</taxon>
        <taxon>Pseudomonadati</taxon>
        <taxon>Pseudomonadota</taxon>
        <taxon>Gammaproteobacteria</taxon>
        <taxon>Lysobacterales</taxon>
        <taxon>Rhodanobacteraceae</taxon>
        <taxon>Tahibacter</taxon>
    </lineage>
</organism>
<evidence type="ECO:0000256" key="10">
    <source>
        <dbReference type="ARBA" id="ARBA00023288"/>
    </source>
</evidence>
<keyword evidence="13" id="KW-0966">Cell projection</keyword>
<evidence type="ECO:0000256" key="7">
    <source>
        <dbReference type="ARBA" id="ARBA00023139"/>
    </source>
</evidence>
<evidence type="ECO:0000256" key="3">
    <source>
        <dbReference type="ARBA" id="ARBA00006929"/>
    </source>
</evidence>
<dbReference type="PROSITE" id="PS51257">
    <property type="entry name" value="PROKAR_LIPOPROTEIN"/>
    <property type="match status" value="1"/>
</dbReference>
<keyword evidence="6 11" id="KW-0472">Membrane</keyword>
<dbReference type="NCBIfam" id="NF001304">
    <property type="entry name" value="PRK00249.1-4"/>
    <property type="match status" value="1"/>
</dbReference>
<keyword evidence="5 11" id="KW-0732">Signal</keyword>
<dbReference type="PRINTS" id="PR01008">
    <property type="entry name" value="FLGLRINGFLGH"/>
</dbReference>
<keyword evidence="14" id="KW-1185">Reference proteome</keyword>
<evidence type="ECO:0000256" key="2">
    <source>
        <dbReference type="ARBA" id="ARBA00004635"/>
    </source>
</evidence>
<keyword evidence="13" id="KW-0282">Flagellum</keyword>
<dbReference type="Pfam" id="PF02107">
    <property type="entry name" value="FlgH"/>
    <property type="match status" value="1"/>
</dbReference>
<reference evidence="13" key="1">
    <citation type="submission" date="2023-02" db="EMBL/GenBank/DDBJ databases">
        <title>Tahibacter soli sp. nov. isolated from soil.</title>
        <authorList>
            <person name="Baek J.H."/>
            <person name="Lee J.K."/>
            <person name="Choi D.G."/>
            <person name="Jeon C.O."/>
        </authorList>
    </citation>
    <scope>NUCLEOTIDE SEQUENCE</scope>
    <source>
        <strain evidence="13">BL</strain>
    </source>
</reference>
<keyword evidence="13" id="KW-0969">Cilium</keyword>
<comment type="function">
    <text evidence="1 11">Assembles around the rod to form the L-ring and probably protects the motor/basal body from shearing forces during rotation.</text>
</comment>
<dbReference type="Proteomes" id="UP001139971">
    <property type="component" value="Unassembled WGS sequence"/>
</dbReference>
<evidence type="ECO:0000256" key="4">
    <source>
        <dbReference type="ARBA" id="ARBA00011439"/>
    </source>
</evidence>
<protein>
    <recommendedName>
        <fullName evidence="11">Flagellar L-ring protein</fullName>
    </recommendedName>
    <alternativeName>
        <fullName evidence="11">Basal body L-ring protein</fullName>
    </alternativeName>
</protein>
<feature type="signal peptide" evidence="12">
    <location>
        <begin position="1"/>
        <end position="20"/>
    </location>
</feature>
<keyword evidence="9 11" id="KW-0998">Cell outer membrane</keyword>
<feature type="chain" id="PRO_5040994776" description="Flagellar L-ring protein" evidence="12">
    <location>
        <begin position="21"/>
        <end position="226"/>
    </location>
</feature>
<evidence type="ECO:0000256" key="11">
    <source>
        <dbReference type="HAMAP-Rule" id="MF_00415"/>
    </source>
</evidence>
<evidence type="ECO:0000256" key="1">
    <source>
        <dbReference type="ARBA" id="ARBA00002591"/>
    </source>
</evidence>
<evidence type="ECO:0000256" key="6">
    <source>
        <dbReference type="ARBA" id="ARBA00023136"/>
    </source>
</evidence>
<dbReference type="HAMAP" id="MF_00415">
    <property type="entry name" value="FlgH"/>
    <property type="match status" value="1"/>
</dbReference>
<name>A0A9X3YLD4_9GAMM</name>
<evidence type="ECO:0000256" key="8">
    <source>
        <dbReference type="ARBA" id="ARBA00023143"/>
    </source>
</evidence>
<sequence>MNRLLRFATFAALAALAGCAAGPQPLPLADMTPTQPVALAPPPATPGAIYRAGGDIALFQDQKARNPGDLITILLVERTNATTSAKTKTSKNTKTDTAVSSLFGGAVTLGGRALLDNSLSGANSFEGSGDSTQGNRLDGSVTVTVAQRLANGNLVVRGQKRLRLNQGDEYVQVQGIVRGADIAPDNTVPSNRVADAQIVYGGRGPIAKSNAMGWLTRFFQSSVSPY</sequence>
<comment type="similarity">
    <text evidence="3 11">Belongs to the FlgH family.</text>
</comment>
<proteinExistence type="inferred from homology"/>